<feature type="transmembrane region" description="Helical" evidence="2">
    <location>
        <begin position="20"/>
        <end position="44"/>
    </location>
</feature>
<feature type="compositionally biased region" description="Low complexity" evidence="1">
    <location>
        <begin position="268"/>
        <end position="280"/>
    </location>
</feature>
<proteinExistence type="predicted"/>
<feature type="domain" description="DUF8128" evidence="5">
    <location>
        <begin position="87"/>
        <end position="393"/>
    </location>
</feature>
<dbReference type="AlphaFoldDB" id="A0A7C4R4V7"/>
<evidence type="ECO:0000256" key="1">
    <source>
        <dbReference type="SAM" id="MobiDB-lite"/>
    </source>
</evidence>
<organism evidence="6">
    <name type="scientific">candidate division CPR3 bacterium</name>
    <dbReference type="NCBI Taxonomy" id="2268181"/>
    <lineage>
        <taxon>Bacteria</taxon>
        <taxon>Bacteria division CPR3</taxon>
    </lineage>
</organism>
<dbReference type="Pfam" id="PF12696">
    <property type="entry name" value="TraG-D_C"/>
    <property type="match status" value="1"/>
</dbReference>
<gene>
    <name evidence="6" type="ORF">ENT43_01085</name>
</gene>
<dbReference type="InterPro" id="IPR027417">
    <property type="entry name" value="P-loop_NTPase"/>
</dbReference>
<evidence type="ECO:0000313" key="6">
    <source>
        <dbReference type="EMBL" id="HGT70839.1"/>
    </source>
</evidence>
<dbReference type="InterPro" id="IPR019476">
    <property type="entry name" value="T4SS_TraD_DNA-bd"/>
</dbReference>
<evidence type="ECO:0000259" key="5">
    <source>
        <dbReference type="Pfam" id="PF26449"/>
    </source>
</evidence>
<dbReference type="Pfam" id="PF10412">
    <property type="entry name" value="TrwB_AAD_bind"/>
    <property type="match status" value="1"/>
</dbReference>
<protein>
    <submittedName>
        <fullName evidence="6">Type IV secretory system conjugative DNA transfer family protein</fullName>
    </submittedName>
</protein>
<dbReference type="PANTHER" id="PTHR30121">
    <property type="entry name" value="UNCHARACTERIZED PROTEIN YJGR-RELATED"/>
    <property type="match status" value="1"/>
</dbReference>
<dbReference type="Pfam" id="PF26449">
    <property type="entry name" value="DUF8128"/>
    <property type="match status" value="1"/>
</dbReference>
<comment type="caution">
    <text evidence="6">The sequence shown here is derived from an EMBL/GenBank/DDBJ whole genome shotgun (WGS) entry which is preliminary data.</text>
</comment>
<dbReference type="CDD" id="cd01127">
    <property type="entry name" value="TrwB_TraG_TraD_VirD4"/>
    <property type="match status" value="2"/>
</dbReference>
<feature type="domain" description="TraD/TraG TraM recognition site" evidence="4">
    <location>
        <begin position="689"/>
        <end position="752"/>
    </location>
</feature>
<dbReference type="SUPFAM" id="SSF52540">
    <property type="entry name" value="P-loop containing nucleoside triphosphate hydrolases"/>
    <property type="match status" value="1"/>
</dbReference>
<dbReference type="EMBL" id="DSYQ01000003">
    <property type="protein sequence ID" value="HGT70839.1"/>
    <property type="molecule type" value="Genomic_DNA"/>
</dbReference>
<dbReference type="InterPro" id="IPR032689">
    <property type="entry name" value="TraG-D_C"/>
</dbReference>
<accession>A0A7C4R4V7</accession>
<dbReference type="InterPro" id="IPR058441">
    <property type="entry name" value="DUF8128"/>
</dbReference>
<keyword evidence="2" id="KW-0472">Membrane</keyword>
<dbReference type="PANTHER" id="PTHR30121:SF6">
    <property type="entry name" value="SLR6007 PROTEIN"/>
    <property type="match status" value="1"/>
</dbReference>
<feature type="domain" description="Type IV secretion system coupling protein TraD DNA-binding" evidence="3">
    <location>
        <begin position="429"/>
        <end position="495"/>
    </location>
</feature>
<name>A0A7C4R4V7_UNCC3</name>
<feature type="region of interest" description="Disordered" evidence="1">
    <location>
        <begin position="265"/>
        <end position="284"/>
    </location>
</feature>
<dbReference type="InterPro" id="IPR051162">
    <property type="entry name" value="T4SS_component"/>
</dbReference>
<evidence type="ECO:0000259" key="3">
    <source>
        <dbReference type="Pfam" id="PF10412"/>
    </source>
</evidence>
<keyword evidence="2" id="KW-1133">Transmembrane helix</keyword>
<evidence type="ECO:0000256" key="2">
    <source>
        <dbReference type="SAM" id="Phobius"/>
    </source>
</evidence>
<sequence length="844" mass="96157">MPTNYNYNYAQTATNSSPDLMLYVYLVIFLLFSFFAIVLFYQLYKQYSYEKTKIARSLNMVLLKVLVPKGNMKEGEESKKGVKEFAARASQMLSSLYSIKDQKVLGFNYDKGLYISFEIVSHEEKIAFYVSFPRQIQTLIEKQIYGFYPDAYLEEVDRYNIFEENNQFAAAEMVLADDLLLPIKTYKEFEEDTCNVLTSSLSKLGEGEGAAIQFILRPAKFKWQKNSEYVIKKLQEGKSIKEGVSLSKIGKGALKLSGEVASQMTTFSDPNKSSDSSKPKTATPLGEQQIKLIGEKISFVGFETVIRIVTSCPEKSNAKMHLANIMASFIGFGHAVGNRFVKNKKSGREERIVENFIFRHFPFNYQKTVLNVEELATIFHFPNRMVETPNIEWFTSRLAPVPPEVPKEGLYLGKNIYRGVKTPVFMKEKDRLRHMYVIGKTGSGKTTIMKEMIMQDIARGEGVCYIDPHGTDVEEILSRIPKERADDVIYFNPIDLERPMGLNLLEYNPQKPLEKTLVVNEVIGVFDFLYNLKETGGPMFEQYFRNAALLVMESPESGSTMLEIPKVLADEDFRAYKLSKCNNPVVKNYWVKEAEKAGGDAALANVVPYVSSKMTQFLANDLMRPIIAQQNSAFNFREIMDSKKILLVNLSKGQIGEMNMKLLGLILVGKMFVATMSRADSPNMHELPPFYMYIDEFQNFASDSIAAILSEARKYKLSLCIAHQFLGQLDRVELVKKAIFGNVGTKLVHRIDVEDAKAFQETFEPTFNSNDLINLGEFECCSSLLVDGINIKPFSMRTFNISDYEPINAYIKANKKVTESIRQLSRLKYGRDRETVEEEIRERA</sequence>
<reference evidence="6" key="1">
    <citation type="journal article" date="2020" name="mSystems">
        <title>Genome- and Community-Level Interaction Insights into Carbon Utilization and Element Cycling Functions of Hydrothermarchaeota in Hydrothermal Sediment.</title>
        <authorList>
            <person name="Zhou Z."/>
            <person name="Liu Y."/>
            <person name="Xu W."/>
            <person name="Pan J."/>
            <person name="Luo Z.H."/>
            <person name="Li M."/>
        </authorList>
    </citation>
    <scope>NUCLEOTIDE SEQUENCE [LARGE SCALE GENOMIC DNA]</scope>
    <source>
        <strain evidence="6">SpSt-579</strain>
    </source>
</reference>
<evidence type="ECO:0000259" key="4">
    <source>
        <dbReference type="Pfam" id="PF12696"/>
    </source>
</evidence>
<dbReference type="Gene3D" id="3.40.50.300">
    <property type="entry name" value="P-loop containing nucleotide triphosphate hydrolases"/>
    <property type="match status" value="2"/>
</dbReference>
<keyword evidence="2" id="KW-0812">Transmembrane</keyword>